<dbReference type="Proteomes" id="UP000828048">
    <property type="component" value="Chromosome 4"/>
</dbReference>
<sequence>MGWNTLPVRRTDNQTSRQVIYSKRKDVIVKKASELSVLCDTDVGLLMFSPTGRLTSFTSNGRIEDIFLRFISRPGELKGGPILDEEYLSRRLKQLKQEGEMLEKMAKLLESTLYKLNGQQRETQEKMRYYNPNVENIESLFEAGVYQQFLENAIERVEQSKTTSFDAREHVPNTDKSANSNIQWYC</sequence>
<reference evidence="1 2" key="1">
    <citation type="journal article" date="2021" name="Hortic Res">
        <title>High-quality reference genome and annotation aids understanding of berry development for evergreen blueberry (Vaccinium darrowii).</title>
        <authorList>
            <person name="Yu J."/>
            <person name="Hulse-Kemp A.M."/>
            <person name="Babiker E."/>
            <person name="Staton M."/>
        </authorList>
    </citation>
    <scope>NUCLEOTIDE SEQUENCE [LARGE SCALE GENOMIC DNA]</scope>
    <source>
        <strain evidence="2">cv. NJ 8807/NJ 8810</strain>
        <tissue evidence="1">Young leaf</tissue>
    </source>
</reference>
<evidence type="ECO:0000313" key="1">
    <source>
        <dbReference type="EMBL" id="KAH7859700.1"/>
    </source>
</evidence>
<accession>A0ACB7Z1N9</accession>
<evidence type="ECO:0000313" key="2">
    <source>
        <dbReference type="Proteomes" id="UP000828048"/>
    </source>
</evidence>
<comment type="caution">
    <text evidence="1">The sequence shown here is derived from an EMBL/GenBank/DDBJ whole genome shotgun (WGS) entry which is preliminary data.</text>
</comment>
<proteinExistence type="predicted"/>
<gene>
    <name evidence="1" type="ORF">Vadar_004501</name>
</gene>
<organism evidence="1 2">
    <name type="scientific">Vaccinium darrowii</name>
    <dbReference type="NCBI Taxonomy" id="229202"/>
    <lineage>
        <taxon>Eukaryota</taxon>
        <taxon>Viridiplantae</taxon>
        <taxon>Streptophyta</taxon>
        <taxon>Embryophyta</taxon>
        <taxon>Tracheophyta</taxon>
        <taxon>Spermatophyta</taxon>
        <taxon>Magnoliopsida</taxon>
        <taxon>eudicotyledons</taxon>
        <taxon>Gunneridae</taxon>
        <taxon>Pentapetalae</taxon>
        <taxon>asterids</taxon>
        <taxon>Ericales</taxon>
        <taxon>Ericaceae</taxon>
        <taxon>Vaccinioideae</taxon>
        <taxon>Vaccinieae</taxon>
        <taxon>Vaccinium</taxon>
    </lineage>
</organism>
<keyword evidence="2" id="KW-1185">Reference proteome</keyword>
<dbReference type="EMBL" id="CM037154">
    <property type="protein sequence ID" value="KAH7859700.1"/>
    <property type="molecule type" value="Genomic_DNA"/>
</dbReference>
<name>A0ACB7Z1N9_9ERIC</name>
<protein>
    <submittedName>
        <fullName evidence="1">Uncharacterized protein</fullName>
    </submittedName>
</protein>